<reference evidence="1 2" key="1">
    <citation type="submission" date="2015-04" db="EMBL/GenBank/DDBJ databases">
        <title>The draft genome sequence of Fusarium langsethiae, a T-2/HT-2 mycotoxin producer.</title>
        <authorList>
            <person name="Lysoe E."/>
            <person name="Divon H.H."/>
            <person name="Terzi V."/>
            <person name="Orru L."/>
            <person name="Lamontanara A."/>
            <person name="Kolseth A.-K."/>
            <person name="Frandsen R.J."/>
            <person name="Nielsen K."/>
            <person name="Thrane U."/>
        </authorList>
    </citation>
    <scope>NUCLEOTIDE SEQUENCE [LARGE SCALE GENOMIC DNA]</scope>
    <source>
        <strain evidence="1 2">Fl201059</strain>
    </source>
</reference>
<organism evidence="1 2">
    <name type="scientific">Fusarium langsethiae</name>
    <dbReference type="NCBI Taxonomy" id="179993"/>
    <lineage>
        <taxon>Eukaryota</taxon>
        <taxon>Fungi</taxon>
        <taxon>Dikarya</taxon>
        <taxon>Ascomycota</taxon>
        <taxon>Pezizomycotina</taxon>
        <taxon>Sordariomycetes</taxon>
        <taxon>Hypocreomycetidae</taxon>
        <taxon>Hypocreales</taxon>
        <taxon>Nectriaceae</taxon>
        <taxon>Fusarium</taxon>
    </lineage>
</organism>
<protein>
    <submittedName>
        <fullName evidence="1">Nucleotide exchange factor sil1</fullName>
    </submittedName>
</protein>
<evidence type="ECO:0000313" key="1">
    <source>
        <dbReference type="EMBL" id="KPA35115.1"/>
    </source>
</evidence>
<dbReference type="Proteomes" id="UP000037904">
    <property type="component" value="Unassembled WGS sequence"/>
</dbReference>
<sequence>MEAKCPANSKPLKESLYSSLVPSHVPSSIDTRTLASTVKAKVGAINGLMKSDIIRADFLKNDGMKLLLEVLVPEGSEWGTTQRKVGQLVLDTFLDEDMGAKLGQWPRTERVSDAKCRVHETSTEEGCWDYHVARILKENKRDSSHWSRDLHDRLAALRKSGKVAPRPEL</sequence>
<evidence type="ECO:0000313" key="2">
    <source>
        <dbReference type="Proteomes" id="UP000037904"/>
    </source>
</evidence>
<gene>
    <name evidence="1" type="ORF">FLAG1_12232</name>
</gene>
<name>A0A0N0DAB6_FUSLA</name>
<dbReference type="AlphaFoldDB" id="A0A0N0DAB6"/>
<accession>A0A0N0DAB6</accession>
<comment type="caution">
    <text evidence="1">The sequence shown here is derived from an EMBL/GenBank/DDBJ whole genome shotgun (WGS) entry which is preliminary data.</text>
</comment>
<proteinExistence type="predicted"/>
<dbReference type="EMBL" id="JXCE01001584">
    <property type="protein sequence ID" value="KPA35115.1"/>
    <property type="molecule type" value="Genomic_DNA"/>
</dbReference>
<keyword evidence="2" id="KW-1185">Reference proteome</keyword>